<name>A0A316UU49_9BASI</name>
<dbReference type="STRING" id="1569628.A0A316UU49"/>
<dbReference type="AlphaFoldDB" id="A0A316UU49"/>
<dbReference type="OrthoDB" id="2595549at2759"/>
<feature type="region of interest" description="Disordered" evidence="1">
    <location>
        <begin position="267"/>
        <end position="313"/>
    </location>
</feature>
<feature type="compositionally biased region" description="Basic and acidic residues" evidence="1">
    <location>
        <begin position="57"/>
        <end position="67"/>
    </location>
</feature>
<dbReference type="Proteomes" id="UP000245884">
    <property type="component" value="Unassembled WGS sequence"/>
</dbReference>
<feature type="region of interest" description="Disordered" evidence="1">
    <location>
        <begin position="1"/>
        <end position="163"/>
    </location>
</feature>
<dbReference type="RefSeq" id="XP_025362463.1">
    <property type="nucleotide sequence ID" value="XM_025503712.1"/>
</dbReference>
<feature type="compositionally biased region" description="Polar residues" evidence="1">
    <location>
        <begin position="269"/>
        <end position="283"/>
    </location>
</feature>
<sequence>MSRDQSKASGSSKGSRDADSKRNGVVASSSSIKKRASPAAAGDDEEEEEEEEGSISVKKEQDREPPRKKTRGRASTNRDYTPSPEPEHAAAPIKREPENLTKAPVAATTKSPPSPSPSVWSKSRFSSLSAHYQSKGRELKHCGDRRTREAGSSSSQPSSSASASQQRQIAIYEQTEAVLLYVYGFWCEDAAATLANASGAAEGSASPAVMVGNWRSLLGLIHYVGSYHERRGECALGALCRLVEGLVLRHMSGYEARQVGRHLAKLAASSGQPAGQTGSSAAQSPAPGDVAPSPAARSDTTNGVGSPPSGTAADVHASLADLAANLGRVQRDEDRAAKLVAQARGSSGGSGSSSIAQGVIGALSNASLARDFPQTWATCQRGALVRGDAWSSATAVDPAAVSRAHPRVKEDGEADGDDDAGGVATGGACLPHVVCFGRALLRERAQRCGLRGFELAELGMPASK</sequence>
<organism evidence="2 3">
    <name type="scientific">Jaminaea rosea</name>
    <dbReference type="NCBI Taxonomy" id="1569628"/>
    <lineage>
        <taxon>Eukaryota</taxon>
        <taxon>Fungi</taxon>
        <taxon>Dikarya</taxon>
        <taxon>Basidiomycota</taxon>
        <taxon>Ustilaginomycotina</taxon>
        <taxon>Exobasidiomycetes</taxon>
        <taxon>Microstromatales</taxon>
        <taxon>Microstromatales incertae sedis</taxon>
        <taxon>Jaminaea</taxon>
    </lineage>
</organism>
<gene>
    <name evidence="2" type="ORF">BDZ90DRAFT_173517</name>
</gene>
<evidence type="ECO:0000313" key="2">
    <source>
        <dbReference type="EMBL" id="PWN27851.1"/>
    </source>
</evidence>
<reference evidence="2 3" key="1">
    <citation type="journal article" date="2018" name="Mol. Biol. Evol.">
        <title>Broad Genomic Sampling Reveals a Smut Pathogenic Ancestry of the Fungal Clade Ustilaginomycotina.</title>
        <authorList>
            <person name="Kijpornyongpan T."/>
            <person name="Mondo S.J."/>
            <person name="Barry K."/>
            <person name="Sandor L."/>
            <person name="Lee J."/>
            <person name="Lipzen A."/>
            <person name="Pangilinan J."/>
            <person name="LaButti K."/>
            <person name="Hainaut M."/>
            <person name="Henrissat B."/>
            <person name="Grigoriev I.V."/>
            <person name="Spatafora J.W."/>
            <person name="Aime M.C."/>
        </authorList>
    </citation>
    <scope>NUCLEOTIDE SEQUENCE [LARGE SCALE GENOMIC DNA]</scope>
    <source>
        <strain evidence="2 3">MCA 5214</strain>
    </source>
</reference>
<keyword evidence="3" id="KW-1185">Reference proteome</keyword>
<feature type="compositionally biased region" description="Low complexity" evidence="1">
    <location>
        <begin position="150"/>
        <end position="163"/>
    </location>
</feature>
<feature type="compositionally biased region" description="Low complexity" evidence="1">
    <location>
        <begin position="101"/>
        <end position="123"/>
    </location>
</feature>
<feature type="compositionally biased region" description="Basic and acidic residues" evidence="1">
    <location>
        <begin position="135"/>
        <end position="149"/>
    </location>
</feature>
<dbReference type="GeneID" id="37025535"/>
<proteinExistence type="predicted"/>
<dbReference type="EMBL" id="KZ819667">
    <property type="protein sequence ID" value="PWN27851.1"/>
    <property type="molecule type" value="Genomic_DNA"/>
</dbReference>
<feature type="compositionally biased region" description="Basic and acidic residues" evidence="1">
    <location>
        <begin position="85"/>
        <end position="99"/>
    </location>
</feature>
<evidence type="ECO:0000256" key="1">
    <source>
        <dbReference type="SAM" id="MobiDB-lite"/>
    </source>
</evidence>
<feature type="compositionally biased region" description="Acidic residues" evidence="1">
    <location>
        <begin position="42"/>
        <end position="53"/>
    </location>
</feature>
<protein>
    <submittedName>
        <fullName evidence="2">Uncharacterized protein</fullName>
    </submittedName>
</protein>
<feature type="region of interest" description="Disordered" evidence="1">
    <location>
        <begin position="397"/>
        <end position="419"/>
    </location>
</feature>
<evidence type="ECO:0000313" key="3">
    <source>
        <dbReference type="Proteomes" id="UP000245884"/>
    </source>
</evidence>
<accession>A0A316UU49</accession>